<feature type="transmembrane region" description="Helical" evidence="1">
    <location>
        <begin position="12"/>
        <end position="35"/>
    </location>
</feature>
<proteinExistence type="predicted"/>
<organism evidence="2 3">
    <name type="scientific">Bryocella elongata</name>
    <dbReference type="NCBI Taxonomy" id="863522"/>
    <lineage>
        <taxon>Bacteria</taxon>
        <taxon>Pseudomonadati</taxon>
        <taxon>Acidobacteriota</taxon>
        <taxon>Terriglobia</taxon>
        <taxon>Terriglobales</taxon>
        <taxon>Acidobacteriaceae</taxon>
        <taxon>Bryocella</taxon>
    </lineage>
</organism>
<keyword evidence="1" id="KW-0472">Membrane</keyword>
<name>A0A1H5ZJ08_9BACT</name>
<keyword evidence="1" id="KW-1133">Transmembrane helix</keyword>
<dbReference type="EMBL" id="FNVA01000004">
    <property type="protein sequence ID" value="SEG35396.1"/>
    <property type="molecule type" value="Genomic_DNA"/>
</dbReference>
<accession>A0A1H5ZJ08</accession>
<evidence type="ECO:0000256" key="1">
    <source>
        <dbReference type="SAM" id="Phobius"/>
    </source>
</evidence>
<reference evidence="2 3" key="1">
    <citation type="submission" date="2016-10" db="EMBL/GenBank/DDBJ databases">
        <authorList>
            <person name="de Groot N.N."/>
        </authorList>
    </citation>
    <scope>NUCLEOTIDE SEQUENCE [LARGE SCALE GENOMIC DNA]</scope>
    <source>
        <strain evidence="2 3">DSM 22489</strain>
    </source>
</reference>
<dbReference type="OrthoDB" id="9948817at2"/>
<protein>
    <submittedName>
        <fullName evidence="2">Uncharacterized protein</fullName>
    </submittedName>
</protein>
<gene>
    <name evidence="2" type="ORF">SAMN05421819_2642</name>
</gene>
<dbReference type="AlphaFoldDB" id="A0A1H5ZJ08"/>
<evidence type="ECO:0000313" key="3">
    <source>
        <dbReference type="Proteomes" id="UP000236728"/>
    </source>
</evidence>
<dbReference type="Proteomes" id="UP000236728">
    <property type="component" value="Unassembled WGS sequence"/>
</dbReference>
<keyword evidence="3" id="KW-1185">Reference proteome</keyword>
<dbReference type="RefSeq" id="WP_103933518.1">
    <property type="nucleotide sequence ID" value="NZ_FNVA01000004.1"/>
</dbReference>
<keyword evidence="1" id="KW-0812">Transmembrane</keyword>
<evidence type="ECO:0000313" key="2">
    <source>
        <dbReference type="EMBL" id="SEG35396.1"/>
    </source>
</evidence>
<sequence length="186" mass="20920">MPSTPRPLIKRLLRLLALFVIVCATLMIVGITWLIGPDYVRPLWWHARHGKTVSFAGHQLDLPLMMSPEQDDRSTELEIVGPRPLFHDGMILHIGLDTKGQVKSAQEIAQRQTAVLDGIRLRARHPWSQVREDIHGQHLTYLCLRDDIGGLGESLTCQIPDSSLIVSTMAGPQQVREVRAILNSMR</sequence>